<dbReference type="GO" id="GO:0048024">
    <property type="term" value="P:regulation of mRNA splicing, via spliceosome"/>
    <property type="evidence" value="ECO:0007669"/>
    <property type="project" value="TreeGrafter"/>
</dbReference>
<dbReference type="InterPro" id="IPR052225">
    <property type="entry name" value="Ser/Arg_repetitive_matrix"/>
</dbReference>
<reference evidence="4" key="1">
    <citation type="submission" date="2014-10" db="EMBL/GenBank/DDBJ databases">
        <authorList>
            <person name="King R."/>
        </authorList>
    </citation>
    <scope>NUCLEOTIDE SEQUENCE [LARGE SCALE GENOMIC DNA]</scope>
    <source>
        <strain evidence="4">A3/5</strain>
    </source>
</reference>
<dbReference type="PANTHER" id="PTHR23148">
    <property type="entry name" value="SERINE/ARGININE REGULATED NUCLEAR MATRIX PROTEIN"/>
    <property type="match status" value="1"/>
</dbReference>
<dbReference type="PANTHER" id="PTHR23148:SF0">
    <property type="entry name" value="SERINE_ARGININE REPETITIVE MATRIX PROTEIN 1"/>
    <property type="match status" value="1"/>
</dbReference>
<evidence type="ECO:0000256" key="1">
    <source>
        <dbReference type="SAM" id="MobiDB-lite"/>
    </source>
</evidence>
<dbReference type="Proteomes" id="UP000245910">
    <property type="component" value="Chromosome IIII"/>
</dbReference>
<dbReference type="STRING" id="56646.A0A2L2SV65"/>
<feature type="domain" description="Ubiquitin-like" evidence="2">
    <location>
        <begin position="859"/>
        <end position="941"/>
    </location>
</feature>
<accession>A0A2L2SV65</accession>
<feature type="region of interest" description="Disordered" evidence="1">
    <location>
        <begin position="963"/>
        <end position="1053"/>
    </location>
</feature>
<feature type="compositionally biased region" description="Low complexity" evidence="1">
    <location>
        <begin position="275"/>
        <end position="307"/>
    </location>
</feature>
<feature type="compositionally biased region" description="Pro residues" evidence="1">
    <location>
        <begin position="478"/>
        <end position="497"/>
    </location>
</feature>
<feature type="region of interest" description="Disordered" evidence="1">
    <location>
        <begin position="613"/>
        <end position="685"/>
    </location>
</feature>
<dbReference type="InterPro" id="IPR054464">
    <property type="entry name" value="ULD_fung"/>
</dbReference>
<evidence type="ECO:0000313" key="4">
    <source>
        <dbReference type="Proteomes" id="UP000245910"/>
    </source>
</evidence>
<feature type="region of interest" description="Disordered" evidence="1">
    <location>
        <begin position="567"/>
        <end position="597"/>
    </location>
</feature>
<dbReference type="Pfam" id="PF22893">
    <property type="entry name" value="ULD_2"/>
    <property type="match status" value="1"/>
</dbReference>
<keyword evidence="4" id="KW-1185">Reference proteome</keyword>
<feature type="region of interest" description="Disordered" evidence="1">
    <location>
        <begin position="470"/>
        <end position="503"/>
    </location>
</feature>
<feature type="compositionally biased region" description="Basic and acidic residues" evidence="1">
    <location>
        <begin position="767"/>
        <end position="810"/>
    </location>
</feature>
<dbReference type="AlphaFoldDB" id="A0A2L2SV65"/>
<organism evidence="3 4">
    <name type="scientific">Fusarium venenatum</name>
    <dbReference type="NCBI Taxonomy" id="56646"/>
    <lineage>
        <taxon>Eukaryota</taxon>
        <taxon>Fungi</taxon>
        <taxon>Dikarya</taxon>
        <taxon>Ascomycota</taxon>
        <taxon>Pezizomycotina</taxon>
        <taxon>Sordariomycetes</taxon>
        <taxon>Hypocreomycetidae</taxon>
        <taxon>Hypocreales</taxon>
        <taxon>Nectriaceae</taxon>
        <taxon>Fusarium</taxon>
    </lineage>
</organism>
<protein>
    <recommendedName>
        <fullName evidence="2">Ubiquitin-like domain-containing protein</fullName>
    </recommendedName>
</protein>
<dbReference type="GO" id="GO:0005681">
    <property type="term" value="C:spliceosomal complex"/>
    <property type="evidence" value="ECO:0007669"/>
    <property type="project" value="TreeGrafter"/>
</dbReference>
<dbReference type="CDD" id="cd06503">
    <property type="entry name" value="ATP-synt_Fo_b"/>
    <property type="match status" value="1"/>
</dbReference>
<sequence>MVSPPYKVKFTSASCDHESWLSFERLRRYGHTQKANDLEPLTADRFLPLPSYRCSQPPPESTSPRPHYSGLFAPDPNAFTPSHYAAFVTSRPLACHALVIFKWRTDQFKFDPSLDACCASPVLPRPSYQTNAFCCVYFFLPTEVHCGYNKPRLPSPASFPPLLWGLLGIVFCPRLCSGCLLRIVVGRGHPTQVFAMLKQRPSSRAPTSASRPTETSTSSHTYSDDSSQETGSQDYSSDELYDDEDDYDDDDDGLGPSDSASTSDHDQHYRHHVPAQRQHQLPPHHQYPPQHQFPPHQQQQLAHHQPPSRQPPPHQSHQLQTRQPGPPQDLYSPEEEPRQPHRRQRRDRQAPPTANLEDPYGYGAPLGRGGYGHPQAAARPPRPGSMYGRGQQPGYQNQMAPYMGGGYPANGQMVPFGGYGDPTSPYGAPGYGGEGRGMYDMMPYQQQPPPQNGFYGAVQPHPYSLQAQMAGMQLQHRSPPPPPAPTEPPAKPATPAPPKEDPEKIRLEAEIAAFKAMEEKVKAAEKQKEAEAQIRKEAEEAFHRRMEDMRLAQEEAKKEIEKARLEAEKAARERMEAERKAEEKRAQEHARAMAEAEEKARLRFEAEMKAAEDRRKAEAEARIQAEEDARKKFEAAAKAAEEQRKAEAEARAQAEKDAREKYEAEMKAAAEQRKAEAEAKAKAEEEARLKYEAELKAAEERGKREAEERVRAEREARLRFEAELRAAEERRIKEEEERKQAEELARVRFEKALQEEAAAKAAAAQKAQEEAERLMRAEQQAKEDAAKKAAEEAEKLKKLEEDARAKAEADTLKRIEDEKKKAEEAAAAEAAAKKAAEELKAKIEEETKAKLEESNKTAEKAPIRFKDAVGRKFSFPFHLCATWQGMEDLIKQAFMQVDVLGPHVMEGHYDLIAPDGEIILPSVWEKVVQPDWSITMTMWPMDKLPQLGPKMPGPHPKHPHAIPIPPGRPMGMGVPPGMRPPNMPPHGRMPGGGVPPAPGWSHGDMHPGPVPDVVTVSPAPGKPSKSKKPSKDHGSGMAGFLFGKPQKKRSSRK</sequence>
<proteinExistence type="predicted"/>
<feature type="region of interest" description="Disordered" evidence="1">
    <location>
        <begin position="196"/>
        <end position="394"/>
    </location>
</feature>
<feature type="region of interest" description="Disordered" evidence="1">
    <location>
        <begin position="760"/>
        <end position="810"/>
    </location>
</feature>
<evidence type="ECO:0000313" key="3">
    <source>
        <dbReference type="EMBL" id="CEI39565.1"/>
    </source>
</evidence>
<name>A0A2L2SV65_9HYPO</name>
<evidence type="ECO:0000259" key="2">
    <source>
        <dbReference type="Pfam" id="PF22893"/>
    </source>
</evidence>
<dbReference type="GO" id="GO:0003723">
    <property type="term" value="F:RNA binding"/>
    <property type="evidence" value="ECO:0007669"/>
    <property type="project" value="TreeGrafter"/>
</dbReference>
<dbReference type="EMBL" id="LN649232">
    <property type="protein sequence ID" value="CEI39565.1"/>
    <property type="molecule type" value="Genomic_DNA"/>
</dbReference>
<feature type="compositionally biased region" description="Low complexity" evidence="1">
    <location>
        <begin position="200"/>
        <end position="225"/>
    </location>
</feature>
<feature type="compositionally biased region" description="Acidic residues" evidence="1">
    <location>
        <begin position="236"/>
        <end position="253"/>
    </location>
</feature>